<gene>
    <name evidence="3" type="ORF">SAMN05192563_10157</name>
</gene>
<feature type="region of interest" description="Disordered" evidence="1">
    <location>
        <begin position="72"/>
        <end position="97"/>
    </location>
</feature>
<evidence type="ECO:0000256" key="2">
    <source>
        <dbReference type="SAM" id="SignalP"/>
    </source>
</evidence>
<dbReference type="PROSITE" id="PS51257">
    <property type="entry name" value="PROKAR_LIPOPROTEIN"/>
    <property type="match status" value="1"/>
</dbReference>
<dbReference type="Proteomes" id="UP000198844">
    <property type="component" value="Unassembled WGS sequence"/>
</dbReference>
<organism evidence="3 4">
    <name type="scientific">Paraburkholderia aspalathi</name>
    <dbReference type="NCBI Taxonomy" id="1324617"/>
    <lineage>
        <taxon>Bacteria</taxon>
        <taxon>Pseudomonadati</taxon>
        <taxon>Pseudomonadota</taxon>
        <taxon>Betaproteobacteria</taxon>
        <taxon>Burkholderiales</taxon>
        <taxon>Burkholderiaceae</taxon>
        <taxon>Paraburkholderia</taxon>
    </lineage>
</organism>
<evidence type="ECO:0000313" key="4">
    <source>
        <dbReference type="Proteomes" id="UP000198844"/>
    </source>
</evidence>
<dbReference type="OrthoDB" id="8537668at2"/>
<evidence type="ECO:0000313" key="3">
    <source>
        <dbReference type="EMBL" id="SFU20363.1"/>
    </source>
</evidence>
<sequence>MTSTKTLIRAALCAGLSVALAGCLTSTPHWDATFGDSVNQIKEMQTLNPQASANTDPVAGIDGNAAAAAQKSYAKSFTAPPPPANSLTIGVGSSSSY</sequence>
<evidence type="ECO:0008006" key="5">
    <source>
        <dbReference type="Google" id="ProtNLM"/>
    </source>
</evidence>
<dbReference type="RefSeq" id="WP_093637822.1">
    <property type="nucleotide sequence ID" value="NZ_FPBH01000015.1"/>
</dbReference>
<name>A0A1I7E959_9BURK</name>
<accession>A0A1I7E959</accession>
<dbReference type="EMBL" id="FPBH01000015">
    <property type="protein sequence ID" value="SFU20363.1"/>
    <property type="molecule type" value="Genomic_DNA"/>
</dbReference>
<proteinExistence type="predicted"/>
<protein>
    <recommendedName>
        <fullName evidence="5">Lipoprotein</fullName>
    </recommendedName>
</protein>
<dbReference type="AlphaFoldDB" id="A0A1I7E959"/>
<feature type="compositionally biased region" description="Polar residues" evidence="1">
    <location>
        <begin position="85"/>
        <end position="97"/>
    </location>
</feature>
<reference evidence="3 4" key="1">
    <citation type="submission" date="2016-10" db="EMBL/GenBank/DDBJ databases">
        <authorList>
            <person name="de Groot N.N."/>
        </authorList>
    </citation>
    <scope>NUCLEOTIDE SEQUENCE [LARGE SCALE GENOMIC DNA]</scope>
    <source>
        <strain evidence="3 4">LMG 27731</strain>
    </source>
</reference>
<feature type="signal peptide" evidence="2">
    <location>
        <begin position="1"/>
        <end position="21"/>
    </location>
</feature>
<evidence type="ECO:0000256" key="1">
    <source>
        <dbReference type="SAM" id="MobiDB-lite"/>
    </source>
</evidence>
<keyword evidence="2" id="KW-0732">Signal</keyword>
<feature type="chain" id="PRO_5011505340" description="Lipoprotein" evidence="2">
    <location>
        <begin position="22"/>
        <end position="97"/>
    </location>
</feature>